<dbReference type="Gene3D" id="3.40.50.620">
    <property type="entry name" value="HUPs"/>
    <property type="match status" value="1"/>
</dbReference>
<protein>
    <recommendedName>
        <fullName evidence="1">UspA domain-containing protein</fullName>
    </recommendedName>
</protein>
<organism evidence="2 3">
    <name type="scientific">Trichobilharzia regenti</name>
    <name type="common">Nasal bird schistosome</name>
    <dbReference type="NCBI Taxonomy" id="157069"/>
    <lineage>
        <taxon>Eukaryota</taxon>
        <taxon>Metazoa</taxon>
        <taxon>Spiralia</taxon>
        <taxon>Lophotrochozoa</taxon>
        <taxon>Platyhelminthes</taxon>
        <taxon>Trematoda</taxon>
        <taxon>Digenea</taxon>
        <taxon>Strigeidida</taxon>
        <taxon>Schistosomatoidea</taxon>
        <taxon>Schistosomatidae</taxon>
        <taxon>Trichobilharzia</taxon>
    </lineage>
</organism>
<dbReference type="InterPro" id="IPR014729">
    <property type="entry name" value="Rossmann-like_a/b/a_fold"/>
</dbReference>
<dbReference type="Proteomes" id="UP000050795">
    <property type="component" value="Unassembled WGS sequence"/>
</dbReference>
<dbReference type="Pfam" id="PF00582">
    <property type="entry name" value="Usp"/>
    <property type="match status" value="1"/>
</dbReference>
<dbReference type="PANTHER" id="PTHR46989:SF3">
    <property type="entry name" value="USPA DOMAIN-CONTAINING PROTEIN"/>
    <property type="match status" value="1"/>
</dbReference>
<evidence type="ECO:0000259" key="1">
    <source>
        <dbReference type="Pfam" id="PF00582"/>
    </source>
</evidence>
<reference evidence="2" key="1">
    <citation type="submission" date="2022-06" db="EMBL/GenBank/DDBJ databases">
        <authorList>
            <person name="Berger JAMES D."/>
            <person name="Berger JAMES D."/>
        </authorList>
    </citation>
    <scope>NUCLEOTIDE SEQUENCE [LARGE SCALE GENOMIC DNA]</scope>
</reference>
<dbReference type="CDD" id="cd23659">
    <property type="entry name" value="USP_At3g01520-like"/>
    <property type="match status" value="1"/>
</dbReference>
<dbReference type="AlphaFoldDB" id="A0AA85KKB7"/>
<dbReference type="InterPro" id="IPR006016">
    <property type="entry name" value="UspA"/>
</dbReference>
<dbReference type="PRINTS" id="PR01438">
    <property type="entry name" value="UNVRSLSTRESS"/>
</dbReference>
<accession>A0AA85KKB7</accession>
<proteinExistence type="predicted"/>
<reference evidence="3" key="2">
    <citation type="submission" date="2023-11" db="UniProtKB">
        <authorList>
            <consortium name="WormBaseParasite"/>
        </authorList>
    </citation>
    <scope>IDENTIFICATION</scope>
</reference>
<dbReference type="PANTHER" id="PTHR46989">
    <property type="entry name" value="USP DOMAIN-CONTAINING PROTEIN"/>
    <property type="match status" value="1"/>
</dbReference>
<evidence type="ECO:0000313" key="2">
    <source>
        <dbReference type="Proteomes" id="UP000050795"/>
    </source>
</evidence>
<sequence length="175" mass="19470">MDRRPSGFSKIPSIGSRSVLIAIDGSEHSKKAFQHYLKWLHRPDDTVTIFHAVEPISLPSISLSNPISVPSDEWSNIVQGNVKRVRQLEDDYSAECIGRNLTYQFLYEPVEHIGSAIVQKAEKYQVNLLVVGSRGLGAIKRTILGSVSDYVVHHANTAVCVVPYIDEQKNNNAKS</sequence>
<dbReference type="InterPro" id="IPR006015">
    <property type="entry name" value="Universal_stress_UspA"/>
</dbReference>
<feature type="domain" description="UspA" evidence="1">
    <location>
        <begin position="17"/>
        <end position="163"/>
    </location>
</feature>
<name>A0AA85KKB7_TRIRE</name>
<dbReference type="SUPFAM" id="SSF52402">
    <property type="entry name" value="Adenine nucleotide alpha hydrolases-like"/>
    <property type="match status" value="1"/>
</dbReference>
<dbReference type="WBParaSite" id="TREG1_94250.1">
    <property type="protein sequence ID" value="TREG1_94250.1"/>
    <property type="gene ID" value="TREG1_94250"/>
</dbReference>
<evidence type="ECO:0000313" key="3">
    <source>
        <dbReference type="WBParaSite" id="TREG1_94250.1"/>
    </source>
</evidence>
<keyword evidence="2" id="KW-1185">Reference proteome</keyword>